<keyword evidence="3 6" id="KW-0269">Exonuclease</keyword>
<dbReference type="EMBL" id="DWXX01000058">
    <property type="protein sequence ID" value="HJB58685.1"/>
    <property type="molecule type" value="Genomic_DNA"/>
</dbReference>
<keyword evidence="1" id="KW-0540">Nuclease</keyword>
<evidence type="ECO:0000259" key="5">
    <source>
        <dbReference type="SMART" id="SM00479"/>
    </source>
</evidence>
<dbReference type="PANTHER" id="PTHR23044">
    <property type="entry name" value="3'-5' EXONUCLEASE ERI1-RELATED"/>
    <property type="match status" value="1"/>
</dbReference>
<feature type="domain" description="Exonuclease" evidence="5">
    <location>
        <begin position="5"/>
        <end position="190"/>
    </location>
</feature>
<dbReference type="SUPFAM" id="SSF53098">
    <property type="entry name" value="Ribonuclease H-like"/>
    <property type="match status" value="1"/>
</dbReference>
<comment type="caution">
    <text evidence="6">The sequence shown here is derived from an EMBL/GenBank/DDBJ whole genome shotgun (WGS) entry which is preliminary data.</text>
</comment>
<keyword evidence="2" id="KW-0378">Hydrolase</keyword>
<dbReference type="GO" id="GO:0003676">
    <property type="term" value="F:nucleic acid binding"/>
    <property type="evidence" value="ECO:0007669"/>
    <property type="project" value="InterPro"/>
</dbReference>
<evidence type="ECO:0000313" key="6">
    <source>
        <dbReference type="EMBL" id="HJB58685.1"/>
    </source>
</evidence>
<evidence type="ECO:0000256" key="1">
    <source>
        <dbReference type="ARBA" id="ARBA00022722"/>
    </source>
</evidence>
<dbReference type="AlphaFoldDB" id="A0A9D2MEH4"/>
<accession>A0A9D2MEH4</accession>
<dbReference type="Gene3D" id="3.30.420.10">
    <property type="entry name" value="Ribonuclease H-like superfamily/Ribonuclease H"/>
    <property type="match status" value="1"/>
</dbReference>
<dbReference type="GO" id="GO:0000175">
    <property type="term" value="F:3'-5'-RNA exonuclease activity"/>
    <property type="evidence" value="ECO:0007669"/>
    <property type="project" value="InterPro"/>
</dbReference>
<dbReference type="InterPro" id="IPR051274">
    <property type="entry name" value="3-5_Exoribonuclease"/>
</dbReference>
<protein>
    <submittedName>
        <fullName evidence="6">Exonuclease domain-containing protein</fullName>
    </submittedName>
</protein>
<dbReference type="Pfam" id="PF00929">
    <property type="entry name" value="RNase_T"/>
    <property type="match status" value="1"/>
</dbReference>
<dbReference type="PANTHER" id="PTHR23044:SF61">
    <property type="entry name" value="3'-5' EXORIBONUCLEASE 1-RELATED"/>
    <property type="match status" value="1"/>
</dbReference>
<evidence type="ECO:0000256" key="2">
    <source>
        <dbReference type="ARBA" id="ARBA00022801"/>
    </source>
</evidence>
<evidence type="ECO:0000313" key="7">
    <source>
        <dbReference type="Proteomes" id="UP000824211"/>
    </source>
</evidence>
<dbReference type="Proteomes" id="UP000824211">
    <property type="component" value="Unassembled WGS sequence"/>
</dbReference>
<proteinExistence type="predicted"/>
<evidence type="ECO:0000256" key="3">
    <source>
        <dbReference type="ARBA" id="ARBA00022839"/>
    </source>
</evidence>
<feature type="region of interest" description="Disordered" evidence="4">
    <location>
        <begin position="320"/>
        <end position="341"/>
    </location>
</feature>
<dbReference type="SMART" id="SM00479">
    <property type="entry name" value="EXOIII"/>
    <property type="match status" value="1"/>
</dbReference>
<reference evidence="6" key="1">
    <citation type="journal article" date="2021" name="PeerJ">
        <title>Extensive microbial diversity within the chicken gut microbiome revealed by metagenomics and culture.</title>
        <authorList>
            <person name="Gilroy R."/>
            <person name="Ravi A."/>
            <person name="Getino M."/>
            <person name="Pursley I."/>
            <person name="Horton D.L."/>
            <person name="Alikhan N.F."/>
            <person name="Baker D."/>
            <person name="Gharbi K."/>
            <person name="Hall N."/>
            <person name="Watson M."/>
            <person name="Adriaenssens E.M."/>
            <person name="Foster-Nyarko E."/>
            <person name="Jarju S."/>
            <person name="Secka A."/>
            <person name="Antonio M."/>
            <person name="Oren A."/>
            <person name="Chaudhuri R.R."/>
            <person name="La Ragione R."/>
            <person name="Hildebrand F."/>
            <person name="Pallen M.J."/>
        </authorList>
    </citation>
    <scope>NUCLEOTIDE SEQUENCE</scope>
    <source>
        <strain evidence="6">ChiHjej9B8-13557</strain>
    </source>
</reference>
<reference evidence="6" key="2">
    <citation type="submission" date="2021-04" db="EMBL/GenBank/DDBJ databases">
        <authorList>
            <person name="Gilroy R."/>
        </authorList>
    </citation>
    <scope>NUCLEOTIDE SEQUENCE</scope>
    <source>
        <strain evidence="6">ChiHjej9B8-13557</strain>
    </source>
</reference>
<name>A0A9D2MEH4_9FIRM</name>
<organism evidence="6 7">
    <name type="scientific">Candidatus Faecalibacterium faecipullorum</name>
    <dbReference type="NCBI Taxonomy" id="2838578"/>
    <lineage>
        <taxon>Bacteria</taxon>
        <taxon>Bacillati</taxon>
        <taxon>Bacillota</taxon>
        <taxon>Clostridia</taxon>
        <taxon>Eubacteriales</taxon>
        <taxon>Oscillospiraceae</taxon>
        <taxon>Faecalibacterium</taxon>
    </lineage>
</organism>
<dbReference type="CDD" id="cd06133">
    <property type="entry name" value="ERI-1_3'hExo_like"/>
    <property type="match status" value="1"/>
</dbReference>
<evidence type="ECO:0000256" key="4">
    <source>
        <dbReference type="SAM" id="MobiDB-lite"/>
    </source>
</evidence>
<dbReference type="InterPro" id="IPR047201">
    <property type="entry name" value="ERI-1_3'hExo-like"/>
</dbReference>
<dbReference type="InterPro" id="IPR036397">
    <property type="entry name" value="RNaseH_sf"/>
</dbReference>
<dbReference type="InterPro" id="IPR013520">
    <property type="entry name" value="Ribonucl_H"/>
</dbReference>
<dbReference type="InterPro" id="IPR012337">
    <property type="entry name" value="RNaseH-like_sf"/>
</dbReference>
<gene>
    <name evidence="6" type="ORF">H9771_03335</name>
</gene>
<sequence length="341" mass="38846">MPQRNLVIFDLEWNIGYRPHTFNYHGVEQTLRGEIIEIGAVRVDETGRVLDTFSIHLRPRIFRKLQHHIAKVTGLTQADLDRGEPILQGLRRFMKWCGPDAEFAEWGLDDVPVLKQNLFLCNLDESQPTVWYNLQQIFLSQCPRKEGDGLTLESVVTRLGLPTERPFHDALSDALYTADICRCIDLPRGLAEYPSEAEALRQSLCPPPGDYRDFRLWEGNVEQFAWRSDPRILSAACPVCGAPLAPDDVWLKKGSNTWYTLAQCPQCAGTGSEAGQGVFERYKLARRDGLHWTYARCLQMPTEELLAKWHKQRRQQLERVHAAEARAAKAAAPEGSQPKNR</sequence>